<evidence type="ECO:0000313" key="5">
    <source>
        <dbReference type="EMBL" id="MDT0527845.1"/>
    </source>
</evidence>
<evidence type="ECO:0000256" key="2">
    <source>
        <dbReference type="ARBA" id="ARBA00022801"/>
    </source>
</evidence>
<evidence type="ECO:0000256" key="3">
    <source>
        <dbReference type="ARBA" id="ARBA00023211"/>
    </source>
</evidence>
<dbReference type="SUPFAM" id="SSF52768">
    <property type="entry name" value="Arginase/deacetylase"/>
    <property type="match status" value="1"/>
</dbReference>
<keyword evidence="2" id="KW-0378">Hydrolase</keyword>
<comment type="similarity">
    <text evidence="4">Belongs to the arginase family.</text>
</comment>
<evidence type="ECO:0000313" key="6">
    <source>
        <dbReference type="Proteomes" id="UP001180973"/>
    </source>
</evidence>
<protein>
    <submittedName>
        <fullName evidence="5">Arginase family protein</fullName>
    </submittedName>
</protein>
<dbReference type="EMBL" id="JAVRFL010000002">
    <property type="protein sequence ID" value="MDT0527845.1"/>
    <property type="molecule type" value="Genomic_DNA"/>
</dbReference>
<dbReference type="Pfam" id="PF00491">
    <property type="entry name" value="Arginase"/>
    <property type="match status" value="1"/>
</dbReference>
<dbReference type="PROSITE" id="PS51409">
    <property type="entry name" value="ARGINASE_2"/>
    <property type="match status" value="1"/>
</dbReference>
<accession>A0ABU2WPJ7</accession>
<dbReference type="Gene3D" id="3.40.800.10">
    <property type="entry name" value="Ureohydrolase domain"/>
    <property type="match status" value="1"/>
</dbReference>
<dbReference type="PIRSF" id="PIRSF036979">
    <property type="entry name" value="Arginase"/>
    <property type="match status" value="1"/>
</dbReference>
<organism evidence="5 6">
    <name type="scientific">Micromonospora reichwaldensis</name>
    <dbReference type="NCBI Taxonomy" id="3075516"/>
    <lineage>
        <taxon>Bacteria</taxon>
        <taxon>Bacillati</taxon>
        <taxon>Actinomycetota</taxon>
        <taxon>Actinomycetes</taxon>
        <taxon>Micromonosporales</taxon>
        <taxon>Micromonosporaceae</taxon>
        <taxon>Micromonospora</taxon>
    </lineage>
</organism>
<gene>
    <name evidence="5" type="ORF">RM555_02435</name>
</gene>
<dbReference type="PANTHER" id="PTHR43782">
    <property type="entry name" value="ARGINASE"/>
    <property type="match status" value="1"/>
</dbReference>
<keyword evidence="1" id="KW-0479">Metal-binding</keyword>
<evidence type="ECO:0000256" key="1">
    <source>
        <dbReference type="ARBA" id="ARBA00022723"/>
    </source>
</evidence>
<dbReference type="CDD" id="cd09999">
    <property type="entry name" value="Arginase-like_1"/>
    <property type="match status" value="1"/>
</dbReference>
<name>A0ABU2WPJ7_9ACTN</name>
<sequence>MRWSVLDAPLDSSGRGRGEHRAPAALRAAGLLGRLGAADAGAVDALITDPVRDPETGVIGVDQVRRAGRAIAVRTTTLIGSGRHPLVLGGDCAILPGILAGLPAGFDLWFLDAHLDFEDGRTSPTGEAADMDLSIVTDHGPAGVLDREGPLVDPDQVHLLGHRPLDRAATDGKEASRIDPAVHLVPATGLRGADAAAVGRDLAVGTTPAWLHLDLDVLDPLVLPAVSYPEPDGLDWADLIALARPLVTSGRLIGMSVADFNADEDPDGRHAERVGQALAELLAD</sequence>
<dbReference type="InterPro" id="IPR023696">
    <property type="entry name" value="Ureohydrolase_dom_sf"/>
</dbReference>
<reference evidence="5" key="1">
    <citation type="submission" date="2023-09" db="EMBL/GenBank/DDBJ databases">
        <title>30 novel species of actinomycetes from the DSMZ collection.</title>
        <authorList>
            <person name="Nouioui I."/>
        </authorList>
    </citation>
    <scope>NUCLEOTIDE SEQUENCE</scope>
    <source>
        <strain evidence="5">DSM 115977</strain>
    </source>
</reference>
<dbReference type="Proteomes" id="UP001180973">
    <property type="component" value="Unassembled WGS sequence"/>
</dbReference>
<keyword evidence="3" id="KW-0464">Manganese</keyword>
<dbReference type="PRINTS" id="PR00116">
    <property type="entry name" value="ARGINASE"/>
</dbReference>
<evidence type="ECO:0000256" key="4">
    <source>
        <dbReference type="PROSITE-ProRule" id="PRU00742"/>
    </source>
</evidence>
<proteinExistence type="inferred from homology"/>
<dbReference type="RefSeq" id="WP_311410220.1">
    <property type="nucleotide sequence ID" value="NZ_JAVRFL010000002.1"/>
</dbReference>
<dbReference type="PANTHER" id="PTHR43782:SF3">
    <property type="entry name" value="ARGINASE"/>
    <property type="match status" value="1"/>
</dbReference>
<dbReference type="InterPro" id="IPR006035">
    <property type="entry name" value="Ureohydrolase"/>
</dbReference>
<comment type="caution">
    <text evidence="5">The sequence shown here is derived from an EMBL/GenBank/DDBJ whole genome shotgun (WGS) entry which is preliminary data.</text>
</comment>
<keyword evidence="6" id="KW-1185">Reference proteome</keyword>